<dbReference type="PANTHER" id="PTHR33392:SF6">
    <property type="entry name" value="POLYISOPRENYL-TEICHOIC ACID--PEPTIDOGLYCAN TEICHOIC ACID TRANSFERASE TAGU"/>
    <property type="match status" value="1"/>
</dbReference>
<evidence type="ECO:0000313" key="4">
    <source>
        <dbReference type="EMBL" id="MEO1768403.1"/>
    </source>
</evidence>
<comment type="caution">
    <text evidence="4">The sequence shown here is derived from an EMBL/GenBank/DDBJ whole genome shotgun (WGS) entry which is preliminary data.</text>
</comment>
<keyword evidence="2" id="KW-1133">Transmembrane helix</keyword>
<dbReference type="NCBIfam" id="TIGR00350">
    <property type="entry name" value="lytR_cpsA_psr"/>
    <property type="match status" value="1"/>
</dbReference>
<dbReference type="RefSeq" id="WP_207702880.1">
    <property type="nucleotide sequence ID" value="NZ_JAFREL020000001.1"/>
</dbReference>
<gene>
    <name evidence="4" type="ORF">JZO67_000314</name>
</gene>
<protein>
    <recommendedName>
        <fullName evidence="3">Cell envelope-related transcriptional attenuator domain-containing protein</fullName>
    </recommendedName>
</protein>
<feature type="domain" description="Cell envelope-related transcriptional attenuator" evidence="3">
    <location>
        <begin position="90"/>
        <end position="232"/>
    </location>
</feature>
<keyword evidence="5" id="KW-1185">Reference proteome</keyword>
<evidence type="ECO:0000259" key="3">
    <source>
        <dbReference type="Pfam" id="PF03816"/>
    </source>
</evidence>
<dbReference type="InterPro" id="IPR004474">
    <property type="entry name" value="LytR_CpsA_psr"/>
</dbReference>
<keyword evidence="2" id="KW-0812">Transmembrane</keyword>
<organism evidence="4 5">
    <name type="scientific">Candidatus Enterococcus ferrettii</name>
    <dbReference type="NCBI Taxonomy" id="2815324"/>
    <lineage>
        <taxon>Bacteria</taxon>
        <taxon>Bacillati</taxon>
        <taxon>Bacillota</taxon>
        <taxon>Bacilli</taxon>
        <taxon>Lactobacillales</taxon>
        <taxon>Enterococcaceae</taxon>
        <taxon>Enterococcus</taxon>
    </lineage>
</organism>
<accession>A0ABV0EL04</accession>
<reference evidence="4 5" key="2">
    <citation type="submission" date="2024-02" db="EMBL/GenBank/DDBJ databases">
        <title>The Genome Sequence of Enterococcus sp. DIV0159.</title>
        <authorList>
            <person name="Earl A."/>
            <person name="Manson A."/>
            <person name="Gilmore M."/>
            <person name="Sanders J."/>
            <person name="Shea T."/>
            <person name="Howe W."/>
            <person name="Livny J."/>
            <person name="Cuomo C."/>
            <person name="Neafsey D."/>
            <person name="Birren B."/>
        </authorList>
    </citation>
    <scope>NUCLEOTIDE SEQUENCE [LARGE SCALE GENOMIC DNA]</scope>
    <source>
        <strain evidence="4 5">665A</strain>
    </source>
</reference>
<dbReference type="EMBL" id="JAFREL020000001">
    <property type="protein sequence ID" value="MEO1768403.1"/>
    <property type="molecule type" value="Genomic_DNA"/>
</dbReference>
<dbReference type="PANTHER" id="PTHR33392">
    <property type="entry name" value="POLYISOPRENYL-TEICHOIC ACID--PEPTIDOGLYCAN TEICHOIC ACID TRANSFERASE TAGU"/>
    <property type="match status" value="1"/>
</dbReference>
<dbReference type="InterPro" id="IPR050922">
    <property type="entry name" value="LytR/CpsA/Psr_CW_biosynth"/>
</dbReference>
<feature type="transmembrane region" description="Helical" evidence="2">
    <location>
        <begin position="20"/>
        <end position="41"/>
    </location>
</feature>
<reference evidence="4 5" key="1">
    <citation type="submission" date="2021-03" db="EMBL/GenBank/DDBJ databases">
        <authorList>
            <person name="Gilmore M.S."/>
            <person name="Schwartzman J."/>
            <person name="Van Tyne D."/>
            <person name="Martin M."/>
            <person name="Earl A.M."/>
            <person name="Manson A.L."/>
            <person name="Straub T."/>
            <person name="Salamzade R."/>
            <person name="Saavedra J."/>
            <person name="Lebreton F."/>
            <person name="Prichula J."/>
            <person name="Schaufler K."/>
            <person name="Gaca A."/>
            <person name="Sgardioli B."/>
            <person name="Wagenaar J."/>
            <person name="Strong T."/>
        </authorList>
    </citation>
    <scope>NUCLEOTIDE SEQUENCE [LARGE SCALE GENOMIC DNA]</scope>
    <source>
        <strain evidence="4 5">665A</strain>
    </source>
</reference>
<keyword evidence="2" id="KW-0472">Membrane</keyword>
<sequence>MGKKQRAFRRTRKLKKILRISATSLLMILLLIIAVGGKVLYDVKGTTDAAYESVARTQKAKPIDLKRKEPFSVLLLGVDTGALGRTEQGRSDTIMVATVNPTTEQTTLVSLPRDTYAEIVGQGSFDKINHAYAFGGTAMTIATVEKLLDIPINYYVTINMEGIESLVDAVGGIEVSNPFAFTYEETEFPIGLQYLNGSNALKYVRMRYDDPDGDYGRQARQRQVIEGIMKQAVSIRGLTGYQEILASLGDNIKTDIRFKDAESIIRNYRGAFSKVESEQAKGEGFMQDDISYQRLLPDELARIQGLLKKQLAK</sequence>
<evidence type="ECO:0000256" key="2">
    <source>
        <dbReference type="SAM" id="Phobius"/>
    </source>
</evidence>
<proteinExistence type="inferred from homology"/>
<evidence type="ECO:0000256" key="1">
    <source>
        <dbReference type="ARBA" id="ARBA00006068"/>
    </source>
</evidence>
<dbReference type="Pfam" id="PF03816">
    <property type="entry name" value="LytR_cpsA_psr"/>
    <property type="match status" value="1"/>
</dbReference>
<dbReference type="Proteomes" id="UP000664357">
    <property type="component" value="Unassembled WGS sequence"/>
</dbReference>
<name>A0ABV0EL04_9ENTE</name>
<dbReference type="Gene3D" id="3.40.630.190">
    <property type="entry name" value="LCP protein"/>
    <property type="match status" value="1"/>
</dbReference>
<evidence type="ECO:0000313" key="5">
    <source>
        <dbReference type="Proteomes" id="UP000664357"/>
    </source>
</evidence>
<comment type="similarity">
    <text evidence="1">Belongs to the LytR/CpsA/Psr (LCP) family.</text>
</comment>